<evidence type="ECO:0000313" key="1">
    <source>
        <dbReference type="EMBL" id="MEQ2302698.1"/>
    </source>
</evidence>
<dbReference type="Proteomes" id="UP001469553">
    <property type="component" value="Unassembled WGS sequence"/>
</dbReference>
<sequence length="114" mass="13044">MLWCTGEFMVDSVALRSFSCETSLNHHPSTTVLDSFQNLKKCLVFSKHGSVFYSQTSPLWYNLSKDIVADVLIQLCKPPAVFCLARRDFLVATCQTRQTCSVLFFFFPIMDFII</sequence>
<organism evidence="1 2">
    <name type="scientific">Ameca splendens</name>
    <dbReference type="NCBI Taxonomy" id="208324"/>
    <lineage>
        <taxon>Eukaryota</taxon>
        <taxon>Metazoa</taxon>
        <taxon>Chordata</taxon>
        <taxon>Craniata</taxon>
        <taxon>Vertebrata</taxon>
        <taxon>Euteleostomi</taxon>
        <taxon>Actinopterygii</taxon>
        <taxon>Neopterygii</taxon>
        <taxon>Teleostei</taxon>
        <taxon>Neoteleostei</taxon>
        <taxon>Acanthomorphata</taxon>
        <taxon>Ovalentaria</taxon>
        <taxon>Atherinomorphae</taxon>
        <taxon>Cyprinodontiformes</taxon>
        <taxon>Goodeidae</taxon>
        <taxon>Ameca</taxon>
    </lineage>
</organism>
<protein>
    <submittedName>
        <fullName evidence="1">Uncharacterized protein</fullName>
    </submittedName>
</protein>
<accession>A0ABV0Z908</accession>
<dbReference type="EMBL" id="JAHRIP010056949">
    <property type="protein sequence ID" value="MEQ2302698.1"/>
    <property type="molecule type" value="Genomic_DNA"/>
</dbReference>
<keyword evidence="2" id="KW-1185">Reference proteome</keyword>
<reference evidence="1 2" key="1">
    <citation type="submission" date="2021-06" db="EMBL/GenBank/DDBJ databases">
        <authorList>
            <person name="Palmer J.M."/>
        </authorList>
    </citation>
    <scope>NUCLEOTIDE SEQUENCE [LARGE SCALE GENOMIC DNA]</scope>
    <source>
        <strain evidence="1 2">AS_MEX2019</strain>
        <tissue evidence="1">Muscle</tissue>
    </source>
</reference>
<evidence type="ECO:0000313" key="2">
    <source>
        <dbReference type="Proteomes" id="UP001469553"/>
    </source>
</evidence>
<gene>
    <name evidence="1" type="ORF">AMECASPLE_009351</name>
</gene>
<proteinExistence type="predicted"/>
<name>A0ABV0Z908_9TELE</name>
<comment type="caution">
    <text evidence="1">The sequence shown here is derived from an EMBL/GenBank/DDBJ whole genome shotgun (WGS) entry which is preliminary data.</text>
</comment>